<dbReference type="InterPro" id="IPR004101">
    <property type="entry name" value="Mur_ligase_C"/>
</dbReference>
<evidence type="ECO:0000256" key="1">
    <source>
        <dbReference type="ARBA" id="ARBA00008276"/>
    </source>
</evidence>
<dbReference type="SUPFAM" id="SSF53244">
    <property type="entry name" value="MurD-like peptide ligases, peptide-binding domain"/>
    <property type="match status" value="1"/>
</dbReference>
<dbReference type="GO" id="GO:0005524">
    <property type="term" value="F:ATP binding"/>
    <property type="evidence" value="ECO:0007669"/>
    <property type="project" value="UniProtKB-KW"/>
</dbReference>
<keyword evidence="13" id="KW-1185">Reference proteome</keyword>
<dbReference type="GO" id="GO:0004326">
    <property type="term" value="F:tetrahydrofolylpolyglutamate synthase activity"/>
    <property type="evidence" value="ECO:0007669"/>
    <property type="project" value="UniProtKB-EC"/>
</dbReference>
<dbReference type="NCBIfam" id="TIGR01499">
    <property type="entry name" value="folC"/>
    <property type="match status" value="1"/>
</dbReference>
<evidence type="ECO:0000256" key="9">
    <source>
        <dbReference type="ARBA" id="ARBA00047493"/>
    </source>
</evidence>
<sequence>MTHNSQASPYTPPFAVPELPFEEAVRRAADTGTIPGDAGPLLETVVDMLDELDRPDKHFDVLQVAGTNGKSSTTRFAAAILAGEGLRTALYTSPHLVRYPERMEVCGRVVSDATFAHGVSAAFEAGRRVNARRQHAGLATYTITPFDLLTVAALVIFAEAEVDVAVLEVGLGGRWDATSATNPVGVAVTGIGLDHMRILGDTLAQIAAEKAAVIQPGRFAVLGEGVHQPEVWPVMRGRCAEAGVVPDVPVFRVLHEPATLGDELRIEVRTRRAAYEVALVKPLYQAQNVACAIQLAERYLDRPLDAGALSRSLAACPTPGRFEVVRREPLVLIDACHNPQSCTSFISSVGEIEPARAERPTLLIAALADKDAEGIVRALVPAFPHVRVTQTDSPRARPVRELAALVADELAREGRPPEDLVATHASVTEALDAVTRAGEAILAAGTITLAGEVAARFAAW</sequence>
<dbReference type="OrthoDB" id="9809356at2"/>
<dbReference type="GO" id="GO:0046872">
    <property type="term" value="F:metal ion binding"/>
    <property type="evidence" value="ECO:0007669"/>
    <property type="project" value="UniProtKB-KW"/>
</dbReference>
<evidence type="ECO:0000256" key="7">
    <source>
        <dbReference type="ARBA" id="ARBA00022842"/>
    </source>
</evidence>
<dbReference type="RefSeq" id="WP_094335158.1">
    <property type="nucleotide sequence ID" value="NZ_NFIE01000005.1"/>
</dbReference>
<dbReference type="GO" id="GO:0008841">
    <property type="term" value="F:dihydrofolate synthase activity"/>
    <property type="evidence" value="ECO:0007669"/>
    <property type="project" value="TreeGrafter"/>
</dbReference>
<evidence type="ECO:0000256" key="6">
    <source>
        <dbReference type="ARBA" id="ARBA00022840"/>
    </source>
</evidence>
<dbReference type="GO" id="GO:0005737">
    <property type="term" value="C:cytoplasm"/>
    <property type="evidence" value="ECO:0007669"/>
    <property type="project" value="TreeGrafter"/>
</dbReference>
<keyword evidence="5 10" id="KW-0547">Nucleotide-binding</keyword>
<dbReference type="EMBL" id="NFIE01000005">
    <property type="protein sequence ID" value="OUN89236.1"/>
    <property type="molecule type" value="Genomic_DNA"/>
</dbReference>
<comment type="catalytic activity">
    <reaction evidence="9">
        <text>(6S)-5,6,7,8-tetrahydrofolyl-(gamma-L-Glu)(n) + L-glutamate + ATP = (6S)-5,6,7,8-tetrahydrofolyl-(gamma-L-Glu)(n+1) + ADP + phosphate + H(+)</text>
        <dbReference type="Rhea" id="RHEA:10580"/>
        <dbReference type="Rhea" id="RHEA-COMP:14738"/>
        <dbReference type="Rhea" id="RHEA-COMP:14740"/>
        <dbReference type="ChEBI" id="CHEBI:15378"/>
        <dbReference type="ChEBI" id="CHEBI:29985"/>
        <dbReference type="ChEBI" id="CHEBI:30616"/>
        <dbReference type="ChEBI" id="CHEBI:43474"/>
        <dbReference type="ChEBI" id="CHEBI:141005"/>
        <dbReference type="ChEBI" id="CHEBI:456216"/>
        <dbReference type="EC" id="6.3.2.17"/>
    </reaction>
</comment>
<keyword evidence="6 10" id="KW-0067">ATP-binding</keyword>
<dbReference type="InterPro" id="IPR036615">
    <property type="entry name" value="Mur_ligase_C_dom_sf"/>
</dbReference>
<dbReference type="Gene3D" id="3.40.1190.10">
    <property type="entry name" value="Mur-like, catalytic domain"/>
    <property type="match status" value="1"/>
</dbReference>
<protein>
    <recommendedName>
        <fullName evidence="2">tetrahydrofolate synthase</fullName>
        <ecNumber evidence="2">6.3.2.17</ecNumber>
    </recommendedName>
    <alternativeName>
        <fullName evidence="8">Tetrahydrofolylpolyglutamate synthase</fullName>
    </alternativeName>
</protein>
<dbReference type="PIRSF" id="PIRSF001563">
    <property type="entry name" value="Folylpolyglu_synth"/>
    <property type="match status" value="1"/>
</dbReference>
<comment type="caution">
    <text evidence="12">The sequence shown here is derived from an EMBL/GenBank/DDBJ whole genome shotgun (WGS) entry which is preliminary data.</text>
</comment>
<feature type="domain" description="Mur ligase C-terminal" evidence="11">
    <location>
        <begin position="320"/>
        <end position="445"/>
    </location>
</feature>
<evidence type="ECO:0000256" key="5">
    <source>
        <dbReference type="ARBA" id="ARBA00022741"/>
    </source>
</evidence>
<reference evidence="13" key="1">
    <citation type="submission" date="2017-04" db="EMBL/GenBank/DDBJ databases">
        <title>Function of individual gut microbiota members based on whole genome sequencing of pure cultures obtained from chicken caecum.</title>
        <authorList>
            <person name="Medvecky M."/>
            <person name="Cejkova D."/>
            <person name="Polansky O."/>
            <person name="Karasova D."/>
            <person name="Kubasova T."/>
            <person name="Cizek A."/>
            <person name="Rychlik I."/>
        </authorList>
    </citation>
    <scope>NUCLEOTIDE SEQUENCE [LARGE SCALE GENOMIC DNA]</scope>
    <source>
        <strain evidence="13">An5</strain>
    </source>
</reference>
<keyword evidence="4" id="KW-0479">Metal-binding</keyword>
<keyword evidence="3 10" id="KW-0436">Ligase</keyword>
<evidence type="ECO:0000256" key="3">
    <source>
        <dbReference type="ARBA" id="ARBA00022598"/>
    </source>
</evidence>
<evidence type="ECO:0000256" key="4">
    <source>
        <dbReference type="ARBA" id="ARBA00022723"/>
    </source>
</evidence>
<dbReference type="InterPro" id="IPR036565">
    <property type="entry name" value="Mur-like_cat_sf"/>
</dbReference>
<dbReference type="PANTHER" id="PTHR11136:SF0">
    <property type="entry name" value="DIHYDROFOLATE SYNTHETASE-RELATED"/>
    <property type="match status" value="1"/>
</dbReference>
<dbReference type="PANTHER" id="PTHR11136">
    <property type="entry name" value="FOLYLPOLYGLUTAMATE SYNTHASE-RELATED"/>
    <property type="match status" value="1"/>
</dbReference>
<keyword evidence="7" id="KW-0460">Magnesium</keyword>
<organism evidence="12 13">
    <name type="scientific">[Collinsella] massiliensis</name>
    <dbReference type="NCBI Taxonomy" id="1232426"/>
    <lineage>
        <taxon>Bacteria</taxon>
        <taxon>Bacillati</taxon>
        <taxon>Actinomycetota</taxon>
        <taxon>Coriobacteriia</taxon>
        <taxon>Coriobacteriales</taxon>
        <taxon>Coriobacteriaceae</taxon>
        <taxon>Enorma</taxon>
    </lineage>
</organism>
<dbReference type="EC" id="6.3.2.17" evidence="2"/>
<proteinExistence type="inferred from homology"/>
<gene>
    <name evidence="12" type="ORF">B5G02_03210</name>
</gene>
<evidence type="ECO:0000256" key="10">
    <source>
        <dbReference type="PIRNR" id="PIRNR001563"/>
    </source>
</evidence>
<name>A0A1Y3XUG6_9ACTN</name>
<dbReference type="Gene3D" id="3.90.190.20">
    <property type="entry name" value="Mur ligase, C-terminal domain"/>
    <property type="match status" value="1"/>
</dbReference>
<dbReference type="Pfam" id="PF02875">
    <property type="entry name" value="Mur_ligase_C"/>
    <property type="match status" value="1"/>
</dbReference>
<accession>A0A1Y3XUG6</accession>
<evidence type="ECO:0000256" key="2">
    <source>
        <dbReference type="ARBA" id="ARBA00013025"/>
    </source>
</evidence>
<evidence type="ECO:0000313" key="12">
    <source>
        <dbReference type="EMBL" id="OUN89236.1"/>
    </source>
</evidence>
<dbReference type="Proteomes" id="UP000195781">
    <property type="component" value="Unassembled WGS sequence"/>
</dbReference>
<evidence type="ECO:0000259" key="11">
    <source>
        <dbReference type="Pfam" id="PF02875"/>
    </source>
</evidence>
<dbReference type="SUPFAM" id="SSF53623">
    <property type="entry name" value="MurD-like peptide ligases, catalytic domain"/>
    <property type="match status" value="1"/>
</dbReference>
<evidence type="ECO:0000256" key="8">
    <source>
        <dbReference type="ARBA" id="ARBA00030592"/>
    </source>
</evidence>
<dbReference type="AlphaFoldDB" id="A0A1Y3XUG6"/>
<dbReference type="InterPro" id="IPR001645">
    <property type="entry name" value="Folylpolyglutamate_synth"/>
</dbReference>
<comment type="similarity">
    <text evidence="1 10">Belongs to the folylpolyglutamate synthase family.</text>
</comment>
<evidence type="ECO:0000313" key="13">
    <source>
        <dbReference type="Proteomes" id="UP000195781"/>
    </source>
</evidence>